<gene>
    <name evidence="2" type="ORF">S01H1_04927</name>
</gene>
<keyword evidence="1" id="KW-0472">Membrane</keyword>
<feature type="non-terminal residue" evidence="2">
    <location>
        <position position="112"/>
    </location>
</feature>
<name>X0S2W1_9ZZZZ</name>
<evidence type="ECO:0008006" key="3">
    <source>
        <dbReference type="Google" id="ProtNLM"/>
    </source>
</evidence>
<evidence type="ECO:0000256" key="1">
    <source>
        <dbReference type="SAM" id="Phobius"/>
    </source>
</evidence>
<keyword evidence="1" id="KW-0812">Transmembrane</keyword>
<comment type="caution">
    <text evidence="2">The sequence shown here is derived from an EMBL/GenBank/DDBJ whole genome shotgun (WGS) entry which is preliminary data.</text>
</comment>
<reference evidence="2" key="1">
    <citation type="journal article" date="2014" name="Front. Microbiol.">
        <title>High frequency of phylogenetically diverse reductive dehalogenase-homologous genes in deep subseafloor sedimentary metagenomes.</title>
        <authorList>
            <person name="Kawai M."/>
            <person name="Futagami T."/>
            <person name="Toyoda A."/>
            <person name="Takaki Y."/>
            <person name="Nishi S."/>
            <person name="Hori S."/>
            <person name="Arai W."/>
            <person name="Tsubouchi T."/>
            <person name="Morono Y."/>
            <person name="Uchiyama I."/>
            <person name="Ito T."/>
            <person name="Fujiyama A."/>
            <person name="Inagaki F."/>
            <person name="Takami H."/>
        </authorList>
    </citation>
    <scope>NUCLEOTIDE SEQUENCE</scope>
    <source>
        <strain evidence="2">Expedition CK06-06</strain>
    </source>
</reference>
<protein>
    <recommendedName>
        <fullName evidence="3">DUF4184 domain-containing protein</fullName>
    </recommendedName>
</protein>
<dbReference type="AlphaFoldDB" id="X0S2W1"/>
<feature type="transmembrane region" description="Helical" evidence="1">
    <location>
        <begin position="54"/>
        <end position="72"/>
    </location>
</feature>
<feature type="transmembrane region" description="Helical" evidence="1">
    <location>
        <begin position="12"/>
        <end position="34"/>
    </location>
</feature>
<proteinExistence type="predicted"/>
<evidence type="ECO:0000313" key="2">
    <source>
        <dbReference type="EMBL" id="GAF69551.1"/>
    </source>
</evidence>
<organism evidence="2">
    <name type="scientific">marine sediment metagenome</name>
    <dbReference type="NCBI Taxonomy" id="412755"/>
    <lineage>
        <taxon>unclassified sequences</taxon>
        <taxon>metagenomes</taxon>
        <taxon>ecological metagenomes</taxon>
    </lineage>
</organism>
<sequence>MPVTPFHLGPVLLLGILVFPALYLPGLLIGSVIVDIEPFLYLSHGIGPHPHAIMHTYLGGTVVGIILGLILFSFRKIIRRIMNPIRLGQDSSLRNIIASSVLGVYSHVFLDS</sequence>
<keyword evidence="1" id="KW-1133">Transmembrane helix</keyword>
<dbReference type="EMBL" id="BARS01002575">
    <property type="protein sequence ID" value="GAF69551.1"/>
    <property type="molecule type" value="Genomic_DNA"/>
</dbReference>
<accession>X0S2W1</accession>